<comment type="caution">
    <text evidence="1">The sequence shown here is derived from an EMBL/GenBank/DDBJ whole genome shotgun (WGS) entry which is preliminary data.</text>
</comment>
<evidence type="ECO:0000313" key="2">
    <source>
        <dbReference type="Proteomes" id="UP000762676"/>
    </source>
</evidence>
<dbReference type="PANTHER" id="PTHR33198">
    <property type="entry name" value="ANK_REP_REGION DOMAIN-CONTAINING PROTEIN-RELATED"/>
    <property type="match status" value="1"/>
</dbReference>
<dbReference type="Proteomes" id="UP000762676">
    <property type="component" value="Unassembled WGS sequence"/>
</dbReference>
<sequence>MEPARGPTEQNQYLFETFEAYCKPKHNVIMERYKFNSRIQQENESLDEFPTDLKKLAPMCEYNNLQQEMVRDRLVVEIRKPAVKERLLREPELPLKSAILIFTADQEPQKGLTLMKGPTMYNVQNRTK</sequence>
<dbReference type="AlphaFoldDB" id="A0AAV4FC59"/>
<proteinExistence type="predicted"/>
<organism evidence="1 2">
    <name type="scientific">Elysia marginata</name>
    <dbReference type="NCBI Taxonomy" id="1093978"/>
    <lineage>
        <taxon>Eukaryota</taxon>
        <taxon>Metazoa</taxon>
        <taxon>Spiralia</taxon>
        <taxon>Lophotrochozoa</taxon>
        <taxon>Mollusca</taxon>
        <taxon>Gastropoda</taxon>
        <taxon>Heterobranchia</taxon>
        <taxon>Euthyneura</taxon>
        <taxon>Panpulmonata</taxon>
        <taxon>Sacoglossa</taxon>
        <taxon>Placobranchoidea</taxon>
        <taxon>Plakobranchidae</taxon>
        <taxon>Elysia</taxon>
    </lineage>
</organism>
<keyword evidence="2" id="KW-1185">Reference proteome</keyword>
<accession>A0AAV4FC59</accession>
<dbReference type="PANTHER" id="PTHR33198:SF20">
    <property type="entry name" value="RETROTRANSPOSON GAG DOMAIN-CONTAINING PROTEIN"/>
    <property type="match status" value="1"/>
</dbReference>
<reference evidence="1 2" key="1">
    <citation type="journal article" date="2021" name="Elife">
        <title>Chloroplast acquisition without the gene transfer in kleptoplastic sea slugs, Plakobranchus ocellatus.</title>
        <authorList>
            <person name="Maeda T."/>
            <person name="Takahashi S."/>
            <person name="Yoshida T."/>
            <person name="Shimamura S."/>
            <person name="Takaki Y."/>
            <person name="Nagai Y."/>
            <person name="Toyoda A."/>
            <person name="Suzuki Y."/>
            <person name="Arimoto A."/>
            <person name="Ishii H."/>
            <person name="Satoh N."/>
            <person name="Nishiyama T."/>
            <person name="Hasebe M."/>
            <person name="Maruyama T."/>
            <person name="Minagawa J."/>
            <person name="Obokata J."/>
            <person name="Shigenobu S."/>
        </authorList>
    </citation>
    <scope>NUCLEOTIDE SEQUENCE [LARGE SCALE GENOMIC DNA]</scope>
</reference>
<dbReference type="EMBL" id="BMAT01011341">
    <property type="protein sequence ID" value="GFR70874.1"/>
    <property type="molecule type" value="Genomic_DNA"/>
</dbReference>
<evidence type="ECO:0000313" key="1">
    <source>
        <dbReference type="EMBL" id="GFR70874.1"/>
    </source>
</evidence>
<protein>
    <submittedName>
        <fullName evidence="1">Gag polyprotein</fullName>
    </submittedName>
</protein>
<gene>
    <name evidence="1" type="ORF">ElyMa_005664300</name>
</gene>
<name>A0AAV4FC59_9GAST</name>